<reference evidence="2 3" key="1">
    <citation type="submission" date="2017-06" db="EMBL/GenBank/DDBJ databases">
        <title>the draft geome sequence of Illustriluteabacillus marina B3227.</title>
        <authorList>
            <person name="He R.-H."/>
            <person name="Du Z.-J."/>
        </authorList>
    </citation>
    <scope>NUCLEOTIDE SEQUENCE [LARGE SCALE GENOMIC DNA]</scope>
    <source>
        <strain evidence="2 3">B3227</strain>
    </source>
</reference>
<evidence type="ECO:0000313" key="3">
    <source>
        <dbReference type="Proteomes" id="UP000243524"/>
    </source>
</evidence>
<accession>A0A2I0QXF6</accession>
<dbReference type="EMBL" id="PJNH01000001">
    <property type="protein sequence ID" value="PKR79022.1"/>
    <property type="molecule type" value="Genomic_DNA"/>
</dbReference>
<dbReference type="RefSeq" id="WP_101330766.1">
    <property type="nucleotide sequence ID" value="NZ_PJNH01000001.1"/>
</dbReference>
<evidence type="ECO:0000256" key="1">
    <source>
        <dbReference type="SAM" id="MobiDB-lite"/>
    </source>
</evidence>
<protein>
    <submittedName>
        <fullName evidence="2">YqzL family protein</fullName>
    </submittedName>
</protein>
<name>A0A2I0QXF6_9BACI</name>
<gene>
    <name evidence="2" type="ORF">CEY16_04535</name>
</gene>
<dbReference type="InterPro" id="IPR025617">
    <property type="entry name" value="YqzL"/>
</dbReference>
<sequence>MTDLPWKVFVKTGNIETYLLLKQMEESVDEELFAQDDAPSSSETQMQSDLTGQVK</sequence>
<dbReference type="AlphaFoldDB" id="A0A2I0QXF6"/>
<evidence type="ECO:0000313" key="2">
    <source>
        <dbReference type="EMBL" id="PKR79022.1"/>
    </source>
</evidence>
<organism evidence="2 3">
    <name type="scientific">Halalkalibacillus sediminis</name>
    <dbReference type="NCBI Taxonomy" id="2018042"/>
    <lineage>
        <taxon>Bacteria</taxon>
        <taxon>Bacillati</taxon>
        <taxon>Bacillota</taxon>
        <taxon>Bacilli</taxon>
        <taxon>Bacillales</taxon>
        <taxon>Bacillaceae</taxon>
        <taxon>Halalkalibacillus</taxon>
    </lineage>
</organism>
<comment type="caution">
    <text evidence="2">The sequence shown here is derived from an EMBL/GenBank/DDBJ whole genome shotgun (WGS) entry which is preliminary data.</text>
</comment>
<dbReference type="Proteomes" id="UP000243524">
    <property type="component" value="Unassembled WGS sequence"/>
</dbReference>
<dbReference type="Pfam" id="PF14006">
    <property type="entry name" value="YqzL"/>
    <property type="match status" value="1"/>
</dbReference>
<feature type="compositionally biased region" description="Polar residues" evidence="1">
    <location>
        <begin position="38"/>
        <end position="55"/>
    </location>
</feature>
<feature type="region of interest" description="Disordered" evidence="1">
    <location>
        <begin position="31"/>
        <end position="55"/>
    </location>
</feature>
<dbReference type="OrthoDB" id="1650227at2"/>
<proteinExistence type="predicted"/>
<keyword evidence="3" id="KW-1185">Reference proteome</keyword>